<keyword evidence="2 9" id="KW-0716">Sensory transduction</keyword>
<keyword evidence="3 9" id="KW-0812">Transmembrane</keyword>
<name>A0A0M4IUK4_LOCMI</name>
<feature type="transmembrane region" description="Helical" evidence="9">
    <location>
        <begin position="39"/>
        <end position="57"/>
    </location>
</feature>
<reference evidence="10" key="1">
    <citation type="journal article" date="2015" name="Cell. Mol. Life Sci.">
        <title>Identification and functional analysis of olfactory receptor family reveal unusual characteristics of the olfactory system in the migratory locust.</title>
        <authorList>
            <person name="Wang Z."/>
            <person name="Yang P."/>
            <person name="Chen D."/>
            <person name="Jiang F."/>
            <person name="Li Y."/>
            <person name="Wang X."/>
            <person name="Kang L."/>
        </authorList>
    </citation>
    <scope>NUCLEOTIDE SEQUENCE</scope>
</reference>
<dbReference type="AlphaFoldDB" id="A0A0M4IUK4"/>
<sequence>MVVFGRGVEAVLGPSAKLLRLLGLWSPQKGDTSHNGSALTGYLTLALIFGLMVTSALKLLMDRPRELDELGACIFIVTMLAEVFFKMLCFVVQRPTLHKLVQLLTEIRADGSTGERNDEIRRGYQILVDRMFLLIMVTATATQTLWAAAPVIYQPLNEDGEVTRLLPLSMWLPLDMNASPNYEVIYLVQVLLMPLASASLLFDFVFIDLMVRIAAELEILDYSFSGLSKNPKSVSATSKNEFKSVHTVSDGEINLQLAKNVKHHQEILRSVDLLEEAMNTGVFIQFLASTIAISCNIFAATSVTLYDSQFKQLIIILLIQSGLYCIFGQVVTDQSEKLMHSAYSCEWVDCDTRFRRSLLTFSVGATRPIEFTVGRMYKLSRETFLQVLQGSYAMFNMLYTFQSNR</sequence>
<keyword evidence="5 9" id="KW-1133">Transmembrane helix</keyword>
<evidence type="ECO:0000256" key="8">
    <source>
        <dbReference type="ARBA" id="ARBA00023224"/>
    </source>
</evidence>
<keyword evidence="4 9" id="KW-0552">Olfaction</keyword>
<organism evidence="10">
    <name type="scientific">Locusta migratoria</name>
    <name type="common">Migratory locust</name>
    <dbReference type="NCBI Taxonomy" id="7004"/>
    <lineage>
        <taxon>Eukaryota</taxon>
        <taxon>Metazoa</taxon>
        <taxon>Ecdysozoa</taxon>
        <taxon>Arthropoda</taxon>
        <taxon>Hexapoda</taxon>
        <taxon>Insecta</taxon>
        <taxon>Pterygota</taxon>
        <taxon>Neoptera</taxon>
        <taxon>Polyneoptera</taxon>
        <taxon>Orthoptera</taxon>
        <taxon>Caelifera</taxon>
        <taxon>Acrididea</taxon>
        <taxon>Acridomorpha</taxon>
        <taxon>Acridoidea</taxon>
        <taxon>Acrididae</taxon>
        <taxon>Oedipodinae</taxon>
        <taxon>Locusta</taxon>
    </lineage>
</organism>
<evidence type="ECO:0000256" key="1">
    <source>
        <dbReference type="ARBA" id="ARBA00004141"/>
    </source>
</evidence>
<evidence type="ECO:0000256" key="7">
    <source>
        <dbReference type="ARBA" id="ARBA00023170"/>
    </source>
</evidence>
<feature type="transmembrane region" description="Helical" evidence="9">
    <location>
        <begin position="282"/>
        <end position="306"/>
    </location>
</feature>
<keyword evidence="8 9" id="KW-0807">Transducer</keyword>
<feature type="transmembrane region" description="Helical" evidence="9">
    <location>
        <begin position="131"/>
        <end position="153"/>
    </location>
</feature>
<dbReference type="GO" id="GO:0005886">
    <property type="term" value="C:plasma membrane"/>
    <property type="evidence" value="ECO:0007669"/>
    <property type="project" value="UniProtKB-SubCell"/>
</dbReference>
<dbReference type="InterPro" id="IPR004117">
    <property type="entry name" value="7tm6_olfct_rcpt"/>
</dbReference>
<dbReference type="PANTHER" id="PTHR21137:SF42">
    <property type="entry name" value="ODORANT RECEPTOR 83A"/>
    <property type="match status" value="1"/>
</dbReference>
<keyword evidence="7 9" id="KW-0675">Receptor</keyword>
<evidence type="ECO:0000256" key="5">
    <source>
        <dbReference type="ARBA" id="ARBA00022989"/>
    </source>
</evidence>
<comment type="subcellular location">
    <subcellularLocation>
        <location evidence="9">Cell membrane</location>
        <topology evidence="9">Multi-pass membrane protein</topology>
    </subcellularLocation>
    <subcellularLocation>
        <location evidence="1">Membrane</location>
        <topology evidence="1">Multi-pass membrane protein</topology>
    </subcellularLocation>
</comment>
<dbReference type="EMBL" id="KP843347">
    <property type="protein sequence ID" value="ALD51483.1"/>
    <property type="molecule type" value="mRNA"/>
</dbReference>
<dbReference type="GO" id="GO:0004984">
    <property type="term" value="F:olfactory receptor activity"/>
    <property type="evidence" value="ECO:0007669"/>
    <property type="project" value="InterPro"/>
</dbReference>
<accession>A0A0M4IUK4</accession>
<evidence type="ECO:0000256" key="4">
    <source>
        <dbReference type="ARBA" id="ARBA00022725"/>
    </source>
</evidence>
<dbReference type="GO" id="GO:0005549">
    <property type="term" value="F:odorant binding"/>
    <property type="evidence" value="ECO:0007669"/>
    <property type="project" value="InterPro"/>
</dbReference>
<comment type="caution">
    <text evidence="9">Lacks conserved residue(s) required for the propagation of feature annotation.</text>
</comment>
<proteinExistence type="evidence at transcript level"/>
<dbReference type="PANTHER" id="PTHR21137">
    <property type="entry name" value="ODORANT RECEPTOR"/>
    <property type="match status" value="1"/>
</dbReference>
<dbReference type="Pfam" id="PF02949">
    <property type="entry name" value="7tm_6"/>
    <property type="match status" value="1"/>
</dbReference>
<keyword evidence="6 9" id="KW-0472">Membrane</keyword>
<feature type="transmembrane region" description="Helical" evidence="9">
    <location>
        <begin position="69"/>
        <end position="92"/>
    </location>
</feature>
<evidence type="ECO:0000256" key="2">
    <source>
        <dbReference type="ARBA" id="ARBA00022606"/>
    </source>
</evidence>
<protein>
    <recommendedName>
        <fullName evidence="9">Odorant receptor</fullName>
    </recommendedName>
</protein>
<evidence type="ECO:0000256" key="6">
    <source>
        <dbReference type="ARBA" id="ARBA00023136"/>
    </source>
</evidence>
<evidence type="ECO:0000256" key="9">
    <source>
        <dbReference type="RuleBase" id="RU351113"/>
    </source>
</evidence>
<evidence type="ECO:0000256" key="3">
    <source>
        <dbReference type="ARBA" id="ARBA00022692"/>
    </source>
</evidence>
<evidence type="ECO:0000313" key="10">
    <source>
        <dbReference type="EMBL" id="ALD51483.1"/>
    </source>
</evidence>
<feature type="transmembrane region" description="Helical" evidence="9">
    <location>
        <begin position="184"/>
        <end position="207"/>
    </location>
</feature>
<comment type="similarity">
    <text evidence="9">Belongs to the insect chemoreceptor superfamily. Heteromeric odorant receptor channel (TC 1.A.69) family.</text>
</comment>
<feature type="transmembrane region" description="Helical" evidence="9">
    <location>
        <begin position="312"/>
        <end position="331"/>
    </location>
</feature>
<reference evidence="10" key="2">
    <citation type="submission" date="2015-02" db="EMBL/GenBank/DDBJ databases">
        <authorList>
            <person name="Torres C."/>
        </authorList>
    </citation>
    <scope>NUCLEOTIDE SEQUENCE</scope>
</reference>
<dbReference type="GO" id="GO:0007165">
    <property type="term" value="P:signal transduction"/>
    <property type="evidence" value="ECO:0007669"/>
    <property type="project" value="UniProtKB-KW"/>
</dbReference>